<dbReference type="InterPro" id="IPR049065">
    <property type="entry name" value="Nakanori"/>
</dbReference>
<protein>
    <recommendedName>
        <fullName evidence="3">23 kDa jasmonate-induced protein-like</fullName>
    </recommendedName>
</protein>
<name>A0A978UA29_ZIZJJ</name>
<sequence length="207" mass="24027">MAAWNVFGEPVTDETVRNYFPSKLVITRKDRAYFAYNLKEAENKHKRAEEFLMKLLNELCRDEESAVTLGTIYNATGDTLTYFKDYDWLGRVQGPGYPKQIQNGQWAAFLHVGSRGSVLYRGPHKEGEDAAWLHAWSNSNDDPTKRYVFTEIFEPQHYDASNVWSYVEPEIKTASCNYDKWGFYTSASMTQDSPYKYSATMTWEFIP</sequence>
<evidence type="ECO:0000313" key="2">
    <source>
        <dbReference type="Proteomes" id="UP000813462"/>
    </source>
</evidence>
<accession>A0A978UA29</accession>
<comment type="caution">
    <text evidence="1">The sequence shown here is derived from an EMBL/GenBank/DDBJ whole genome shotgun (WGS) entry which is preliminary data.</text>
</comment>
<evidence type="ECO:0000313" key="1">
    <source>
        <dbReference type="EMBL" id="KAH7511540.1"/>
    </source>
</evidence>
<dbReference type="AlphaFoldDB" id="A0A978UA29"/>
<reference evidence="1" key="1">
    <citation type="journal article" date="2021" name="Front. Plant Sci.">
        <title>Chromosome-Scale Genome Assembly for Chinese Sour Jujube and Insights Into Its Genome Evolution and Domestication Signature.</title>
        <authorList>
            <person name="Shen L.-Y."/>
            <person name="Luo H."/>
            <person name="Wang X.-L."/>
            <person name="Wang X.-M."/>
            <person name="Qiu X.-J."/>
            <person name="Liu H."/>
            <person name="Zhou S.-S."/>
            <person name="Jia K.-H."/>
            <person name="Nie S."/>
            <person name="Bao Y.-T."/>
            <person name="Zhang R.-G."/>
            <person name="Yun Q.-Z."/>
            <person name="Chai Y.-H."/>
            <person name="Lu J.-Y."/>
            <person name="Li Y."/>
            <person name="Zhao S.-W."/>
            <person name="Mao J.-F."/>
            <person name="Jia S.-G."/>
            <person name="Mao Y.-M."/>
        </authorList>
    </citation>
    <scope>NUCLEOTIDE SEQUENCE</scope>
    <source>
        <strain evidence="1">AT0</strain>
        <tissue evidence="1">Leaf</tissue>
    </source>
</reference>
<dbReference type="EMBL" id="JAEACU010000044">
    <property type="protein sequence ID" value="KAH7511540.1"/>
    <property type="molecule type" value="Genomic_DNA"/>
</dbReference>
<proteinExistence type="predicted"/>
<evidence type="ECO:0008006" key="3">
    <source>
        <dbReference type="Google" id="ProtNLM"/>
    </source>
</evidence>
<gene>
    <name evidence="1" type="ORF">FEM48_ZijujUnG0005100</name>
</gene>
<dbReference type="Proteomes" id="UP000813462">
    <property type="component" value="Unassembled WGS sequence"/>
</dbReference>
<dbReference type="InterPro" id="IPR053085">
    <property type="entry name" value="Jasmonate-induced_protein"/>
</dbReference>
<dbReference type="PANTHER" id="PTHR36482">
    <property type="entry name" value="OSJNBA0024J22.15 PROTEIN"/>
    <property type="match status" value="1"/>
</dbReference>
<organism evidence="1 2">
    <name type="scientific">Ziziphus jujuba var. spinosa</name>
    <dbReference type="NCBI Taxonomy" id="714518"/>
    <lineage>
        <taxon>Eukaryota</taxon>
        <taxon>Viridiplantae</taxon>
        <taxon>Streptophyta</taxon>
        <taxon>Embryophyta</taxon>
        <taxon>Tracheophyta</taxon>
        <taxon>Spermatophyta</taxon>
        <taxon>Magnoliopsida</taxon>
        <taxon>eudicotyledons</taxon>
        <taxon>Gunneridae</taxon>
        <taxon>Pentapetalae</taxon>
        <taxon>rosids</taxon>
        <taxon>fabids</taxon>
        <taxon>Rosales</taxon>
        <taxon>Rhamnaceae</taxon>
        <taxon>Paliureae</taxon>
        <taxon>Ziziphus</taxon>
    </lineage>
</organism>
<dbReference type="Pfam" id="PF21230">
    <property type="entry name" value="Nakanori"/>
    <property type="match status" value="1"/>
</dbReference>
<dbReference type="PANTHER" id="PTHR36482:SF5">
    <property type="entry name" value="23 KDA JASMONATE-INDUCED PROTEIN-LIKE"/>
    <property type="match status" value="1"/>
</dbReference>